<feature type="domain" description="Acetyl xylan esterase" evidence="2">
    <location>
        <begin position="371"/>
        <end position="431"/>
    </location>
</feature>
<dbReference type="Gene3D" id="3.40.50.1820">
    <property type="entry name" value="alpha/beta hydrolase"/>
    <property type="match status" value="1"/>
</dbReference>
<evidence type="ECO:0000256" key="1">
    <source>
        <dbReference type="SAM" id="SignalP"/>
    </source>
</evidence>
<comment type="caution">
    <text evidence="4">The sequence shown here is derived from an EMBL/GenBank/DDBJ whole genome shotgun (WGS) entry which is preliminary data.</text>
</comment>
<keyword evidence="1" id="KW-0732">Signal</keyword>
<feature type="domain" description="SGNH hydrolase-type esterase" evidence="3">
    <location>
        <begin position="482"/>
        <end position="646"/>
    </location>
</feature>
<evidence type="ECO:0000259" key="3">
    <source>
        <dbReference type="Pfam" id="PF13472"/>
    </source>
</evidence>
<dbReference type="InterPro" id="IPR008391">
    <property type="entry name" value="AXE1_dom"/>
</dbReference>
<dbReference type="Gene3D" id="3.40.50.1110">
    <property type="entry name" value="SGNH hydrolase"/>
    <property type="match status" value="1"/>
</dbReference>
<gene>
    <name evidence="4" type="ORF">QEH52_02230</name>
</gene>
<dbReference type="InterPro" id="IPR029058">
    <property type="entry name" value="AB_hydrolase_fold"/>
</dbReference>
<reference evidence="4 5" key="1">
    <citation type="submission" date="2023-04" db="EMBL/GenBank/DDBJ databases">
        <title>A novel bacteria isolated from coastal sediment.</title>
        <authorList>
            <person name="Liu X.-J."/>
            <person name="Du Z.-J."/>
        </authorList>
    </citation>
    <scope>NUCLEOTIDE SEQUENCE [LARGE SCALE GENOMIC DNA]</scope>
    <source>
        <strain evidence="4 5">SDUM461003</strain>
    </source>
</reference>
<feature type="chain" id="PRO_5045803108" evidence="1">
    <location>
        <begin position="23"/>
        <end position="660"/>
    </location>
</feature>
<dbReference type="EMBL" id="JARXHW010000003">
    <property type="protein sequence ID" value="MDQ8206308.1"/>
    <property type="molecule type" value="Genomic_DNA"/>
</dbReference>
<protein>
    <submittedName>
        <fullName evidence="4">Acetylxylan esterase</fullName>
    </submittedName>
</protein>
<dbReference type="PANTHER" id="PTHR40111:SF1">
    <property type="entry name" value="CEPHALOSPORIN-C DEACETYLASE"/>
    <property type="match status" value="1"/>
</dbReference>
<dbReference type="Proteomes" id="UP001225316">
    <property type="component" value="Unassembled WGS sequence"/>
</dbReference>
<dbReference type="SUPFAM" id="SSF52266">
    <property type="entry name" value="SGNH hydrolase"/>
    <property type="match status" value="1"/>
</dbReference>
<evidence type="ECO:0000313" key="5">
    <source>
        <dbReference type="Proteomes" id="UP001225316"/>
    </source>
</evidence>
<dbReference type="Pfam" id="PF05448">
    <property type="entry name" value="AXE1"/>
    <property type="match status" value="2"/>
</dbReference>
<dbReference type="PANTHER" id="PTHR40111">
    <property type="entry name" value="CEPHALOSPORIN-C DEACETYLASE"/>
    <property type="match status" value="1"/>
</dbReference>
<dbReference type="RefSeq" id="WP_308948341.1">
    <property type="nucleotide sequence ID" value="NZ_JARXHW010000003.1"/>
</dbReference>
<evidence type="ECO:0000259" key="2">
    <source>
        <dbReference type="Pfam" id="PF05448"/>
    </source>
</evidence>
<accession>A0ABU1AQ93</accession>
<keyword evidence="5" id="KW-1185">Reference proteome</keyword>
<dbReference type="InterPro" id="IPR039069">
    <property type="entry name" value="CE7"/>
</dbReference>
<feature type="domain" description="Acetyl xylan esterase" evidence="2">
    <location>
        <begin position="153"/>
        <end position="339"/>
    </location>
</feature>
<dbReference type="InterPro" id="IPR013830">
    <property type="entry name" value="SGNH_hydro"/>
</dbReference>
<name>A0ABU1AQ93_9BACT</name>
<dbReference type="SUPFAM" id="SSF53474">
    <property type="entry name" value="alpha/beta-Hydrolases"/>
    <property type="match status" value="1"/>
</dbReference>
<organism evidence="4 5">
    <name type="scientific">Thalassobacterium maritimum</name>
    <dbReference type="NCBI Taxonomy" id="3041265"/>
    <lineage>
        <taxon>Bacteria</taxon>
        <taxon>Pseudomonadati</taxon>
        <taxon>Verrucomicrobiota</taxon>
        <taxon>Opitutia</taxon>
        <taxon>Puniceicoccales</taxon>
        <taxon>Coraliomargaritaceae</taxon>
        <taxon>Thalassobacterium</taxon>
    </lineage>
</organism>
<sequence length="660" mass="72823">MKQLLCLFSAVVLLNVCLVAQSKSVHLGSNAIDLNRVHLSFTTDKDPIDYHVNEDMRFTIDLDLGDQELEGEYFVDWKSSSDDGVSDHGRVGLSELPLILTKSMSRPGFVRLQVELLDAQGVALKQDNWEKPGRTAKIAFEGGAGADVDQIQQAVPAPDDFVAFWERQRARLDAVPMNRKVERVESKTPGFDTYAVEVDCAGPRPVTGYITVPTGAADKSLPARVVFYGYGVGPHFPHSGTAGEITFAVNAHGFELAQEQDYYDNFKNLIRSHGEIYGFDPKQNSDPEAAYFNGMALRAMRALEFVKTQPKWDGENLIVKGGSQGGLQSIWAAAQDPDVSLCKVSIIWCANIAGESQDGRLGGWQPKWVPELGYYDVVNYAPYIECPVEITRAALGDYTSPPSGLAAFYNNLDTEKEIVWYQGSTHGYISPVFETFTRSDREEVAVNTAAQAMPREKGKEGWLRAHEQISKSAQRGEVPLLFIGDSITHMMLTNGGPVWREEYRQIGAVNVGLSGDKVENILWRIQNGALGTLKPKVTVLLAGVNNMRKNTPEEIGLGVGAIVDVLKLRLPETKILVLGVFPRGHKGGTQDRETIKEINTYIAQLDDNERVFYLDIGNDFLNKDGSLIEGAMLKDGLHPDLKGYQIWAAAIKDKIAQLSQ</sequence>
<proteinExistence type="predicted"/>
<dbReference type="InterPro" id="IPR036514">
    <property type="entry name" value="SGNH_hydro_sf"/>
</dbReference>
<evidence type="ECO:0000313" key="4">
    <source>
        <dbReference type="EMBL" id="MDQ8206308.1"/>
    </source>
</evidence>
<dbReference type="Pfam" id="PF13472">
    <property type="entry name" value="Lipase_GDSL_2"/>
    <property type="match status" value="1"/>
</dbReference>
<feature type="signal peptide" evidence="1">
    <location>
        <begin position="1"/>
        <end position="22"/>
    </location>
</feature>